<gene>
    <name evidence="2" type="ORF">9NA_056</name>
</gene>
<dbReference type="Proteomes" id="UP000026985">
    <property type="component" value="Segment"/>
</dbReference>
<keyword evidence="3" id="KW-1185">Reference proteome</keyword>
<evidence type="ECO:0000313" key="2">
    <source>
        <dbReference type="EMBL" id="AIB07059.1"/>
    </source>
</evidence>
<accession>A0A060D595</accession>
<protein>
    <submittedName>
        <fullName evidence="2">Uncharacterized protein</fullName>
    </submittedName>
</protein>
<feature type="transmembrane region" description="Helical" evidence="1">
    <location>
        <begin position="6"/>
        <end position="26"/>
    </location>
</feature>
<keyword evidence="1" id="KW-0472">Membrane</keyword>
<evidence type="ECO:0000256" key="1">
    <source>
        <dbReference type="SAM" id="Phobius"/>
    </source>
</evidence>
<reference evidence="2 3" key="1">
    <citation type="submission" date="2014-07" db="EMBL/GenBank/DDBJ databases">
        <title>The genome sequence of Salmonella phage 9NA shows that it represents an unstudied type of tailed phage.</title>
        <authorList>
            <person name="Casjens S.R."/>
            <person name="Leavitt J.C."/>
            <person name="Hatfull G.F."/>
            <person name="Hendrix R.W."/>
        </authorList>
    </citation>
    <scope>NUCLEOTIDE SEQUENCE [LARGE SCALE GENOMIC DNA]</scope>
</reference>
<sequence length="108" mass="12006">MSENPLLKYWPIITFIVGGAVGYGVLQNQVNATAKDVADTKTQANDAYNLAKRVESRVDVHDVRIEYQATQNAEILASVKELTQSTNDLKVVIESLKVEQRRTGSNQK</sequence>
<dbReference type="EMBL" id="KJ802832">
    <property type="protein sequence ID" value="AIB07059.1"/>
    <property type="molecule type" value="Genomic_DNA"/>
</dbReference>
<keyword evidence="1" id="KW-1133">Transmembrane helix</keyword>
<dbReference type="OrthoDB" id="34252at10239"/>
<evidence type="ECO:0000313" key="3">
    <source>
        <dbReference type="Proteomes" id="UP000026985"/>
    </source>
</evidence>
<dbReference type="KEGG" id="vg:22110914"/>
<keyword evidence="1" id="KW-0812">Transmembrane</keyword>
<name>A0A060D595_9CAUD</name>
<organism evidence="2 3">
    <name type="scientific">Salmonella phage 9NA</name>
    <dbReference type="NCBI Taxonomy" id="1113547"/>
    <lineage>
        <taxon>Viruses</taxon>
        <taxon>Duplodnaviria</taxon>
        <taxon>Heunggongvirae</taxon>
        <taxon>Uroviricota</taxon>
        <taxon>Caudoviricetes</taxon>
        <taxon>Nonanavirus</taxon>
        <taxon>Nonanavirus nv9NA</taxon>
    </lineage>
</organism>
<dbReference type="RefSeq" id="YP_009101226.1">
    <property type="nucleotide sequence ID" value="NC_025443.1"/>
</dbReference>
<proteinExistence type="predicted"/>